<evidence type="ECO:0000313" key="3">
    <source>
        <dbReference type="Proteomes" id="UP001610631"/>
    </source>
</evidence>
<dbReference type="Proteomes" id="UP001610631">
    <property type="component" value="Unassembled WGS sequence"/>
</dbReference>
<reference evidence="2 3" key="1">
    <citation type="submission" date="2024-03" db="EMBL/GenBank/DDBJ databases">
        <title>Whole genome sequencing of Streptomyces racemochromogenes, to identify antimicrobial biosynthetic gene clusters.</title>
        <authorList>
            <person name="Suryawanshi P."/>
            <person name="Krishnaraj P.U."/>
            <person name="Arun Y.P."/>
            <person name="Suryawanshi M.P."/>
            <person name="Rakshit O."/>
        </authorList>
    </citation>
    <scope>NUCLEOTIDE SEQUENCE [LARGE SCALE GENOMIC DNA]</scope>
    <source>
        <strain evidence="2 3">AUDT626</strain>
    </source>
</reference>
<evidence type="ECO:0000313" key="2">
    <source>
        <dbReference type="EMBL" id="MFH7598894.1"/>
    </source>
</evidence>
<evidence type="ECO:0008006" key="4">
    <source>
        <dbReference type="Google" id="ProtNLM"/>
    </source>
</evidence>
<organism evidence="2 3">
    <name type="scientific">Streptomyces racemochromogenes</name>
    <dbReference type="NCBI Taxonomy" id="67353"/>
    <lineage>
        <taxon>Bacteria</taxon>
        <taxon>Bacillati</taxon>
        <taxon>Actinomycetota</taxon>
        <taxon>Actinomycetes</taxon>
        <taxon>Kitasatosporales</taxon>
        <taxon>Streptomycetaceae</taxon>
        <taxon>Streptomyces</taxon>
    </lineage>
</organism>
<proteinExistence type="predicted"/>
<comment type="caution">
    <text evidence="2">The sequence shown here is derived from an EMBL/GenBank/DDBJ whole genome shotgun (WGS) entry which is preliminary data.</text>
</comment>
<evidence type="ECO:0000256" key="1">
    <source>
        <dbReference type="SAM" id="Phobius"/>
    </source>
</evidence>
<name>A0ABW7PKF0_9ACTN</name>
<sequence length="281" mass="28306">MSHPTGPGRPSAPAAPDLRVQRLAWYTAAALSAVLVVVAAGWQVRVNAGARAATVTGGSAGRTVSALEVVGGEADVTITPGGDGAVAYRAEMSWTFRKPDVEESWLGDTLKLVPRCPGDELGISDDVGCSVGLAVTVPSGIPVRVSGGSGRVTVSGLAGTVDADMGSGGLVLADLRGPVRARVGSGTLRATGLTGLQADVRADSGHAQVSFAAPPDRVTGHVGAGRLEVTLPTATRYRVSCRAGAGRCETEEALRDPAAARTLDLEAEAGHAGAVARTTAR</sequence>
<gene>
    <name evidence="2" type="ORF">WDV06_27935</name>
</gene>
<keyword evidence="1" id="KW-1133">Transmembrane helix</keyword>
<accession>A0ABW7PKF0</accession>
<dbReference type="EMBL" id="JBBDHD010000099">
    <property type="protein sequence ID" value="MFH7598894.1"/>
    <property type="molecule type" value="Genomic_DNA"/>
</dbReference>
<feature type="transmembrane region" description="Helical" evidence="1">
    <location>
        <begin position="23"/>
        <end position="42"/>
    </location>
</feature>
<keyword evidence="3" id="KW-1185">Reference proteome</keyword>
<dbReference type="RefSeq" id="WP_395512565.1">
    <property type="nucleotide sequence ID" value="NZ_JBBDHD010000099.1"/>
</dbReference>
<keyword evidence="1" id="KW-0472">Membrane</keyword>
<keyword evidence="1" id="KW-0812">Transmembrane</keyword>
<protein>
    <recommendedName>
        <fullName evidence="4">Adhesin domain-containing protein</fullName>
    </recommendedName>
</protein>